<dbReference type="Proteomes" id="UP000222564">
    <property type="component" value="Unassembled WGS sequence"/>
</dbReference>
<proteinExistence type="predicted"/>
<dbReference type="RefSeq" id="WP_099084259.1">
    <property type="nucleotide sequence ID" value="NZ_AWQQ01000160.1"/>
</dbReference>
<keyword evidence="2" id="KW-1185">Reference proteome</keyword>
<evidence type="ECO:0000313" key="1">
    <source>
        <dbReference type="EMBL" id="PHJ36681.1"/>
    </source>
</evidence>
<dbReference type="AlphaFoldDB" id="A0A2C6L194"/>
<gene>
    <name evidence="1" type="ORF">P378_20845</name>
</gene>
<comment type="caution">
    <text evidence="1">The sequence shown here is derived from an EMBL/GenBank/DDBJ whole genome shotgun (WGS) entry which is preliminary data.</text>
</comment>
<protein>
    <submittedName>
        <fullName evidence="1">Uncharacterized protein</fullName>
    </submittedName>
</protein>
<sequence>MILHYRQITIECPILLMDDGSYRIIWPSFKLPNRPYPVFVYLYAAARYLSSGESMRVTAQKVINFFGLETFSHTTISRFLQKLYQTLPYLIRYGAQIIKNFGVTTSQVIGRKHRDKSQYKKAQQLNGLIAPVLRSPPEFGNWLAYQYWKDTNNFIV</sequence>
<accession>A0A2C6L194</accession>
<dbReference type="EMBL" id="AWQQ01000160">
    <property type="protein sequence ID" value="PHJ36681.1"/>
    <property type="molecule type" value="Genomic_DNA"/>
</dbReference>
<evidence type="ECO:0000313" key="2">
    <source>
        <dbReference type="Proteomes" id="UP000222564"/>
    </source>
</evidence>
<dbReference type="OrthoDB" id="1807797at2"/>
<name>A0A2C6L194_9FIRM</name>
<reference evidence="1 2" key="1">
    <citation type="submission" date="2013-09" db="EMBL/GenBank/DDBJ databases">
        <title>Biodegradation of hydrocarbons in the deep terrestrial subsurface : characterization of a microbial consortium composed of two Desulfotomaculum species originating from a deep geological formation.</title>
        <authorList>
            <person name="Aullo T."/>
            <person name="Berlendis S."/>
            <person name="Lascourreges J.-F."/>
            <person name="Dessort D."/>
            <person name="Saint-Laurent S."/>
            <person name="Schraauwers B."/>
            <person name="Mas J."/>
            <person name="Magot M."/>
            <person name="Ranchou-Peyruse A."/>
        </authorList>
    </citation>
    <scope>NUCLEOTIDE SEQUENCE [LARGE SCALE GENOMIC DNA]</scope>
    <source>
        <strain evidence="1 2">Bs107</strain>
    </source>
</reference>
<organism evidence="1 2">
    <name type="scientific">Desulforamulus profundi</name>
    <dbReference type="NCBI Taxonomy" id="1383067"/>
    <lineage>
        <taxon>Bacteria</taxon>
        <taxon>Bacillati</taxon>
        <taxon>Bacillota</taxon>
        <taxon>Clostridia</taxon>
        <taxon>Eubacteriales</taxon>
        <taxon>Peptococcaceae</taxon>
        <taxon>Desulforamulus</taxon>
    </lineage>
</organism>